<protein>
    <submittedName>
        <fullName evidence="7">Tetrapyrrole methylase</fullName>
    </submittedName>
</protein>
<dbReference type="AlphaFoldDB" id="E6PCW8"/>
<dbReference type="InterPro" id="IPR008189">
    <property type="entry name" value="rRNA_ssu_MeTfrase_I"/>
</dbReference>
<evidence type="ECO:0000256" key="1">
    <source>
        <dbReference type="ARBA" id="ARBA00022490"/>
    </source>
</evidence>
<evidence type="ECO:0000313" key="7">
    <source>
        <dbReference type="EMBL" id="CBH74303.1"/>
    </source>
</evidence>
<evidence type="ECO:0000259" key="6">
    <source>
        <dbReference type="Pfam" id="PF00590"/>
    </source>
</evidence>
<dbReference type="CDD" id="cd11648">
    <property type="entry name" value="RsmI"/>
    <property type="match status" value="1"/>
</dbReference>
<proteinExistence type="inferred from homology"/>
<dbReference type="GO" id="GO:0008168">
    <property type="term" value="F:methyltransferase activity"/>
    <property type="evidence" value="ECO:0007669"/>
    <property type="project" value="UniProtKB-KW"/>
</dbReference>
<dbReference type="InterPro" id="IPR018063">
    <property type="entry name" value="SAM_MeTrfase_RsmI_CS"/>
</dbReference>
<dbReference type="GO" id="GO:0032259">
    <property type="term" value="P:methylation"/>
    <property type="evidence" value="ECO:0007669"/>
    <property type="project" value="UniProtKB-KW"/>
</dbReference>
<dbReference type="GO" id="GO:0006364">
    <property type="term" value="P:rRNA processing"/>
    <property type="evidence" value="ECO:0007669"/>
    <property type="project" value="UniProtKB-KW"/>
</dbReference>
<feature type="domain" description="Tetrapyrrole methylase" evidence="6">
    <location>
        <begin position="3"/>
        <end position="194"/>
    </location>
</feature>
<reference evidence="7" key="1">
    <citation type="submission" date="2009-10" db="EMBL/GenBank/DDBJ databases">
        <title>Diversity of trophic interactions inside an arsenic-rich microbial ecosystem.</title>
        <authorList>
            <person name="Bertin P.N."/>
            <person name="Heinrich-Salmeron A."/>
            <person name="Pelletier E."/>
            <person name="Goulhen-Chollet F."/>
            <person name="Arsene-Ploetze F."/>
            <person name="Gallien S."/>
            <person name="Calteau A."/>
            <person name="Vallenet D."/>
            <person name="Casiot C."/>
            <person name="Chane-Woon-Ming B."/>
            <person name="Giloteaux L."/>
            <person name="Barakat M."/>
            <person name="Bonnefoy V."/>
            <person name="Bruneel O."/>
            <person name="Chandler M."/>
            <person name="Cleiss J."/>
            <person name="Duran R."/>
            <person name="Elbaz-Poulichet F."/>
            <person name="Fonknechten N."/>
            <person name="Lauga B."/>
            <person name="Mornico D."/>
            <person name="Ortet P."/>
            <person name="Schaeffer C."/>
            <person name="Siguier P."/>
            <person name="Alexander Thil Smith A."/>
            <person name="Van Dorsselaer A."/>
            <person name="Weissenbach J."/>
            <person name="Medigue C."/>
            <person name="Le Paslier D."/>
        </authorList>
    </citation>
    <scope>NUCLEOTIDE SEQUENCE</scope>
</reference>
<dbReference type="Pfam" id="PF00590">
    <property type="entry name" value="TP_methylase"/>
    <property type="match status" value="1"/>
</dbReference>
<comment type="caution">
    <text evidence="7">The sequence shown here is derived from an EMBL/GenBank/DDBJ whole genome shotgun (WGS) entry which is preliminary data.</text>
</comment>
<gene>
    <name evidence="7" type="ORF">CARN1_2190</name>
</gene>
<organism evidence="7">
    <name type="scientific">mine drainage metagenome</name>
    <dbReference type="NCBI Taxonomy" id="410659"/>
    <lineage>
        <taxon>unclassified sequences</taxon>
        <taxon>metagenomes</taxon>
        <taxon>ecological metagenomes</taxon>
    </lineage>
</organism>
<dbReference type="InterPro" id="IPR035996">
    <property type="entry name" value="4pyrrol_Methylase_sf"/>
</dbReference>
<dbReference type="PANTHER" id="PTHR46111">
    <property type="entry name" value="RIBOSOMAL RNA SMALL SUBUNIT METHYLTRANSFERASE I"/>
    <property type="match status" value="1"/>
</dbReference>
<dbReference type="SUPFAM" id="SSF53790">
    <property type="entry name" value="Tetrapyrrole methylase"/>
    <property type="match status" value="1"/>
</dbReference>
<dbReference type="PROSITE" id="PS01296">
    <property type="entry name" value="RSMI"/>
    <property type="match status" value="1"/>
</dbReference>
<sequence length="282" mass="29705">MPLIFVATPLGNLRDITLRSLDALREADLIVAEDTRVARRLLSALELPGRELASYREQNAAAITASILERARTQNVVVVSDAGTPGISDPGSELVAAARALGIEIEALPGPSAAIGVALLSGFDLQRFTFEGFAPRSSSARRVAFERALAGGCTSIWYESPKRILATLRDLESLAPAARLFLLREYTKRFEQQILGGPAEVARALPSPPRGEIAFALEAAPRQEPKPPSGVEIDASIDAALAAGERVSAIARRLAAAGAGERSELYARASARKAGAAGRSTG</sequence>
<dbReference type="InterPro" id="IPR014776">
    <property type="entry name" value="4pyrrole_Mease_sub2"/>
</dbReference>
<dbReference type="Gene3D" id="3.40.1010.10">
    <property type="entry name" value="Cobalt-precorrin-4 Transmethylase, Domain 1"/>
    <property type="match status" value="1"/>
</dbReference>
<dbReference type="EMBL" id="CABL01000001">
    <property type="protein sequence ID" value="CBH74303.1"/>
    <property type="molecule type" value="Genomic_DNA"/>
</dbReference>
<name>E6PCW8_9ZZZZ</name>
<dbReference type="PANTHER" id="PTHR46111:SF1">
    <property type="entry name" value="RIBOSOMAL RNA SMALL SUBUNIT METHYLTRANSFERASE I"/>
    <property type="match status" value="1"/>
</dbReference>
<keyword evidence="5" id="KW-0949">S-adenosyl-L-methionine</keyword>
<evidence type="ECO:0000256" key="5">
    <source>
        <dbReference type="ARBA" id="ARBA00022691"/>
    </source>
</evidence>
<accession>E6PCW8</accession>
<keyword evidence="1" id="KW-0963">Cytoplasm</keyword>
<keyword evidence="4" id="KW-0808">Transferase</keyword>
<keyword evidence="2" id="KW-0698">rRNA processing</keyword>
<dbReference type="Gene3D" id="3.30.950.10">
    <property type="entry name" value="Methyltransferase, Cobalt-precorrin-4 Transmethylase, Domain 2"/>
    <property type="match status" value="1"/>
</dbReference>
<keyword evidence="3 7" id="KW-0489">Methyltransferase</keyword>
<dbReference type="PIRSF" id="PIRSF005917">
    <property type="entry name" value="MTase_YraL"/>
    <property type="match status" value="1"/>
</dbReference>
<evidence type="ECO:0000256" key="4">
    <source>
        <dbReference type="ARBA" id="ARBA00022679"/>
    </source>
</evidence>
<dbReference type="InterPro" id="IPR000878">
    <property type="entry name" value="4pyrrol_Mease"/>
</dbReference>
<evidence type="ECO:0000256" key="3">
    <source>
        <dbReference type="ARBA" id="ARBA00022603"/>
    </source>
</evidence>
<dbReference type="NCBIfam" id="TIGR00096">
    <property type="entry name" value="16S rRNA (cytidine(1402)-2'-O)-methyltransferase"/>
    <property type="match status" value="1"/>
</dbReference>
<evidence type="ECO:0000256" key="2">
    <source>
        <dbReference type="ARBA" id="ARBA00022552"/>
    </source>
</evidence>
<dbReference type="HAMAP" id="MF_01877">
    <property type="entry name" value="16SrRNA_methyltr_I"/>
    <property type="match status" value="1"/>
</dbReference>
<dbReference type="InterPro" id="IPR014777">
    <property type="entry name" value="4pyrrole_Mease_sub1"/>
</dbReference>